<dbReference type="FunFam" id="4.10.800.20:FF:000001">
    <property type="entry name" value="AMP deaminase"/>
    <property type="match status" value="1"/>
</dbReference>
<dbReference type="NCBIfam" id="TIGR01429">
    <property type="entry name" value="AMP_deaminase"/>
    <property type="match status" value="1"/>
</dbReference>
<dbReference type="WBParaSite" id="PTRK_0001208400.1">
    <property type="protein sequence ID" value="PTRK_0001208400.1"/>
    <property type="gene ID" value="PTRK_0001208400"/>
</dbReference>
<keyword evidence="7" id="KW-0546">Nucleotide metabolism</keyword>
<evidence type="ECO:0000256" key="9">
    <source>
        <dbReference type="PIRNR" id="PIRNR001251"/>
    </source>
</evidence>
<dbReference type="PANTHER" id="PTHR11359:SF0">
    <property type="entry name" value="AMP DEAMINASE"/>
    <property type="match status" value="1"/>
</dbReference>
<reference evidence="12" key="1">
    <citation type="submission" date="2017-02" db="UniProtKB">
        <authorList>
            <consortium name="WormBaseParasite"/>
        </authorList>
    </citation>
    <scope>IDENTIFICATION</scope>
</reference>
<dbReference type="AlphaFoldDB" id="A0A0N4ZU19"/>
<dbReference type="EC" id="3.5.4.6" evidence="9"/>
<comment type="similarity">
    <text evidence="3 9">Belongs to the metallo-dependent hydrolases superfamily. Adenosine and AMP deaminases family.</text>
</comment>
<evidence type="ECO:0000313" key="11">
    <source>
        <dbReference type="Proteomes" id="UP000038045"/>
    </source>
</evidence>
<dbReference type="InterPro" id="IPR006329">
    <property type="entry name" value="AMPD"/>
</dbReference>
<comment type="cofactor">
    <cofactor evidence="1 9">
        <name>Zn(2+)</name>
        <dbReference type="ChEBI" id="CHEBI:29105"/>
    </cofactor>
</comment>
<dbReference type="PANTHER" id="PTHR11359">
    <property type="entry name" value="AMP DEAMINASE"/>
    <property type="match status" value="1"/>
</dbReference>
<feature type="region of interest" description="Disordered" evidence="10">
    <location>
        <begin position="1"/>
        <end position="23"/>
    </location>
</feature>
<dbReference type="GO" id="GO:0046872">
    <property type="term" value="F:metal ion binding"/>
    <property type="evidence" value="ECO:0007669"/>
    <property type="project" value="UniProtKB-KW"/>
</dbReference>
<evidence type="ECO:0000313" key="12">
    <source>
        <dbReference type="WBParaSite" id="PTRK_0001208400.1"/>
    </source>
</evidence>
<accession>A0A0N4ZU19</accession>
<dbReference type="SUPFAM" id="SSF51556">
    <property type="entry name" value="Metallo-dependent hydrolases"/>
    <property type="match status" value="1"/>
</dbReference>
<dbReference type="STRING" id="131310.A0A0N4ZU19"/>
<keyword evidence="11" id="KW-1185">Reference proteome</keyword>
<dbReference type="GO" id="GO:0005829">
    <property type="term" value="C:cytosol"/>
    <property type="evidence" value="ECO:0007669"/>
    <property type="project" value="TreeGrafter"/>
</dbReference>
<dbReference type="GO" id="GO:0003876">
    <property type="term" value="F:AMP deaminase activity"/>
    <property type="evidence" value="ECO:0007669"/>
    <property type="project" value="UniProtKB-EC"/>
</dbReference>
<evidence type="ECO:0000256" key="4">
    <source>
        <dbReference type="ARBA" id="ARBA00022723"/>
    </source>
</evidence>
<keyword evidence="6" id="KW-0862">Zinc</keyword>
<dbReference type="FunFam" id="3.20.20.140:FF:000035">
    <property type="entry name" value="Probable amp deaminase"/>
    <property type="match status" value="1"/>
</dbReference>
<feature type="compositionally biased region" description="Basic and acidic residues" evidence="10">
    <location>
        <begin position="1"/>
        <end position="19"/>
    </location>
</feature>
<dbReference type="Proteomes" id="UP000038045">
    <property type="component" value="Unplaced"/>
</dbReference>
<name>A0A0N4ZU19_PARTI</name>
<evidence type="ECO:0000256" key="8">
    <source>
        <dbReference type="ARBA" id="ARBA00054146"/>
    </source>
</evidence>
<keyword evidence="5 9" id="KW-0378">Hydrolase</keyword>
<dbReference type="GO" id="GO:0032264">
    <property type="term" value="P:IMP salvage"/>
    <property type="evidence" value="ECO:0007669"/>
    <property type="project" value="UniProtKB-UniPathway"/>
</dbReference>
<organism evidence="11 12">
    <name type="scientific">Parastrongyloides trichosuri</name>
    <name type="common">Possum-specific nematode worm</name>
    <dbReference type="NCBI Taxonomy" id="131310"/>
    <lineage>
        <taxon>Eukaryota</taxon>
        <taxon>Metazoa</taxon>
        <taxon>Ecdysozoa</taxon>
        <taxon>Nematoda</taxon>
        <taxon>Chromadorea</taxon>
        <taxon>Rhabditida</taxon>
        <taxon>Tylenchina</taxon>
        <taxon>Panagrolaimomorpha</taxon>
        <taxon>Strongyloidoidea</taxon>
        <taxon>Strongyloididae</taxon>
        <taxon>Parastrongyloides</taxon>
    </lineage>
</organism>
<evidence type="ECO:0000256" key="6">
    <source>
        <dbReference type="ARBA" id="ARBA00022833"/>
    </source>
</evidence>
<dbReference type="GO" id="GO:0046033">
    <property type="term" value="P:AMP metabolic process"/>
    <property type="evidence" value="ECO:0007669"/>
    <property type="project" value="TreeGrafter"/>
</dbReference>
<dbReference type="PROSITE" id="PS00485">
    <property type="entry name" value="A_DEAMINASE"/>
    <property type="match status" value="1"/>
</dbReference>
<dbReference type="InterPro" id="IPR032466">
    <property type="entry name" value="Metal_Hydrolase"/>
</dbReference>
<proteinExistence type="inferred from homology"/>
<dbReference type="InterPro" id="IPR006650">
    <property type="entry name" value="A/AMP_deam_AS"/>
</dbReference>
<dbReference type="Pfam" id="PF19326">
    <property type="entry name" value="AMP_deaminase"/>
    <property type="match status" value="1"/>
</dbReference>
<evidence type="ECO:0000256" key="7">
    <source>
        <dbReference type="ARBA" id="ARBA00023080"/>
    </source>
</evidence>
<dbReference type="Gene3D" id="3.20.20.140">
    <property type="entry name" value="Metal-dependent hydrolases"/>
    <property type="match status" value="1"/>
</dbReference>
<comment type="catalytic activity">
    <reaction evidence="9">
        <text>AMP + H2O + H(+) = IMP + NH4(+)</text>
        <dbReference type="Rhea" id="RHEA:14777"/>
        <dbReference type="ChEBI" id="CHEBI:15377"/>
        <dbReference type="ChEBI" id="CHEBI:15378"/>
        <dbReference type="ChEBI" id="CHEBI:28938"/>
        <dbReference type="ChEBI" id="CHEBI:58053"/>
        <dbReference type="ChEBI" id="CHEBI:456215"/>
        <dbReference type="EC" id="3.5.4.6"/>
    </reaction>
</comment>
<protein>
    <recommendedName>
        <fullName evidence="9">AMP deaminase</fullName>
        <ecNumber evidence="9">3.5.4.6</ecNumber>
    </recommendedName>
</protein>
<comment type="function">
    <text evidence="8">AMP deaminase plays a critical role in energy metabolism. Catalyzes the deamination of AMP to IMP and plays an important role in the purine nucleotide cycle.</text>
</comment>
<evidence type="ECO:0000256" key="1">
    <source>
        <dbReference type="ARBA" id="ARBA00001947"/>
    </source>
</evidence>
<keyword evidence="4 9" id="KW-0479">Metal-binding</keyword>
<dbReference type="Gene3D" id="4.10.800.20">
    <property type="match status" value="1"/>
</dbReference>
<comment type="pathway">
    <text evidence="2">Purine metabolism; IMP biosynthesis via salvage pathway; IMP from AMP: step 1/1.</text>
</comment>
<evidence type="ECO:0000256" key="3">
    <source>
        <dbReference type="ARBA" id="ARBA00006676"/>
    </source>
</evidence>
<sequence>MYNDKKNSTSLDSSEKDSSRSSIAEEVSGLKIESIFPGVQIDKSVPIHYLIEALKLRKEYMDRIGSDKYSETTKCFLNNTYSQYASTFNVKQNTKAPPLAYHPPEPEPDHWGLKKSLPKYETKYIFKREGGITRIYDKNNELVKDFEKYYISKVKFLKDYEKMLSITSNGPLKTFCYRRLMYLQNKFQLYLLHNEQYELHEQKTSPHRDFYNVRKVDTHIHASSSMNQKHLLRFIKRKVKNDKNNTVLEKNGVKLTLGELFKRLKLDPYDLNVDMMDCHADKNTFHRFDTFNTKYNPLGVSDLKQIFMKYNNYVEGKYFAEILKEVFKDLEDSKYQHIEPRISIHGLKNNEWNKLATWAIKNDVWSTNAKFLIQIPRVYDEYKAVKEIDNFGHLLNNIFTPLFEVTNDPSVDPYLFKFLQQITGFDCVDDESKHEYINFDKYTPDPDNYTESDNPSYTYYMFYLYSNICMLNGLRRSRGLNTFSLRPHCGEAGAVNHLISGYLTAESIAHGLLLRKSAILQYLFYLTQMGIAMSPLSNNLLFVPYQRNPFPEFFMKGLNISLSTDDPLMFHFTREALMEEYSIAIQVWKLSPIDMCEIAKNSVHQSGFDDKIKMYWLGSNWKKEGIAGNDISRTNIPDSRISMRHELLVEELTNIFNNSNN</sequence>
<evidence type="ECO:0000256" key="2">
    <source>
        <dbReference type="ARBA" id="ARBA00004955"/>
    </source>
</evidence>
<dbReference type="PIRSF" id="PIRSF001251">
    <property type="entry name" value="AMP_deaminase_met"/>
    <property type="match status" value="1"/>
</dbReference>
<evidence type="ECO:0000256" key="5">
    <source>
        <dbReference type="ARBA" id="ARBA00022801"/>
    </source>
</evidence>
<dbReference type="UniPathway" id="UPA00591">
    <property type="reaction ID" value="UER00663"/>
</dbReference>
<evidence type="ECO:0000256" key="10">
    <source>
        <dbReference type="SAM" id="MobiDB-lite"/>
    </source>
</evidence>